<dbReference type="Proteomes" id="UP001499990">
    <property type="component" value="Unassembled WGS sequence"/>
</dbReference>
<dbReference type="EMBL" id="BAAAYL010000003">
    <property type="protein sequence ID" value="GAA3381066.1"/>
    <property type="molecule type" value="Genomic_DNA"/>
</dbReference>
<name>A0ABP6SNT6_9ACTN</name>
<sequence length="134" mass="14757">MEAARPVRLPGLDGEMLRSWVKSLHTVEELDAVWRVCAEPGPPGVRGQAIAEYVSPELTGKPALTALGVVSRRMNTAARELWARQIPFVIDEVKRTRTVDRSVAAILLDALAGHPLWLRLRHHSNPPVLGSSRS</sequence>
<gene>
    <name evidence="1" type="ORF">GCM10020367_70860</name>
</gene>
<organism evidence="1 2">
    <name type="scientific">Streptomyces sannanensis</name>
    <dbReference type="NCBI Taxonomy" id="285536"/>
    <lineage>
        <taxon>Bacteria</taxon>
        <taxon>Bacillati</taxon>
        <taxon>Actinomycetota</taxon>
        <taxon>Actinomycetes</taxon>
        <taxon>Kitasatosporales</taxon>
        <taxon>Streptomycetaceae</taxon>
        <taxon>Streptomyces</taxon>
    </lineage>
</organism>
<evidence type="ECO:0000313" key="1">
    <source>
        <dbReference type="EMBL" id="GAA3381066.1"/>
    </source>
</evidence>
<accession>A0ABP6SNT6</accession>
<evidence type="ECO:0008006" key="3">
    <source>
        <dbReference type="Google" id="ProtNLM"/>
    </source>
</evidence>
<comment type="caution">
    <text evidence="1">The sequence shown here is derived from an EMBL/GenBank/DDBJ whole genome shotgun (WGS) entry which is preliminary data.</text>
</comment>
<protein>
    <recommendedName>
        <fullName evidence="3">Transposase</fullName>
    </recommendedName>
</protein>
<dbReference type="RefSeq" id="WP_345045570.1">
    <property type="nucleotide sequence ID" value="NZ_BAAAYL010000003.1"/>
</dbReference>
<reference evidence="2" key="1">
    <citation type="journal article" date="2019" name="Int. J. Syst. Evol. Microbiol.">
        <title>The Global Catalogue of Microorganisms (GCM) 10K type strain sequencing project: providing services to taxonomists for standard genome sequencing and annotation.</title>
        <authorList>
            <consortium name="The Broad Institute Genomics Platform"/>
            <consortium name="The Broad Institute Genome Sequencing Center for Infectious Disease"/>
            <person name="Wu L."/>
            <person name="Ma J."/>
        </authorList>
    </citation>
    <scope>NUCLEOTIDE SEQUENCE [LARGE SCALE GENOMIC DNA]</scope>
    <source>
        <strain evidence="2">JCM 9651</strain>
    </source>
</reference>
<keyword evidence="2" id="KW-1185">Reference proteome</keyword>
<evidence type="ECO:0000313" key="2">
    <source>
        <dbReference type="Proteomes" id="UP001499990"/>
    </source>
</evidence>
<proteinExistence type="predicted"/>